<accession>A0AAT9J7C4</accession>
<organism evidence="1">
    <name type="scientific">Nitrosopumilaceae spindle-shaped virus</name>
    <dbReference type="NCBI Taxonomy" id="3065433"/>
    <lineage>
        <taxon>Viruses</taxon>
    </lineage>
</organism>
<proteinExistence type="predicted"/>
<reference evidence="1" key="1">
    <citation type="journal article" date="2024" name="Environ. Microbiol. Rep.">
        <title>Hiding in plain sight: The discovery of complete genomes of 11 hypothetical spindle-shaped viruses that putatively infect mesophilic ammonia-oxidizing archaea.</title>
        <authorList>
            <person name="Ni Y."/>
            <person name="Xu T."/>
            <person name="Yan S."/>
            <person name="Chen L."/>
            <person name="Wang Y."/>
        </authorList>
    </citation>
    <scope>NUCLEOTIDE SEQUENCE</scope>
    <source>
        <strain evidence="1">NBD1</strain>
    </source>
</reference>
<reference evidence="1" key="2">
    <citation type="submission" date="2024-03" db="EMBL/GenBank/DDBJ databases">
        <authorList>
            <person name="Ni Y."/>
            <person name="Xu T."/>
            <person name="Yan S."/>
            <person name="Chen L."/>
            <person name="Wang Y."/>
        </authorList>
    </citation>
    <scope>NUCLEOTIDE SEQUENCE</scope>
    <source>
        <strain evidence="1">NBD1</strain>
    </source>
</reference>
<dbReference type="EMBL" id="BK067787">
    <property type="protein sequence ID" value="DBA51953.1"/>
    <property type="molecule type" value="Genomic_DNA"/>
</dbReference>
<name>A0AAT9J7C4_9VIRU</name>
<sequence>MTLSVVEIITKRIVDKTSLLQDNNVAILELKSLLRQMGYECIVKVELKEIDNNDLDFF</sequence>
<protein>
    <submittedName>
        <fullName evidence="1">ORF37</fullName>
    </submittedName>
</protein>
<evidence type="ECO:0000313" key="1">
    <source>
        <dbReference type="EMBL" id="DBA51953.1"/>
    </source>
</evidence>